<dbReference type="GO" id="GO:0005829">
    <property type="term" value="C:cytosol"/>
    <property type="evidence" value="ECO:0007669"/>
    <property type="project" value="TreeGrafter"/>
</dbReference>
<dbReference type="Proteomes" id="UP000325780">
    <property type="component" value="Unassembled WGS sequence"/>
</dbReference>
<dbReference type="OrthoDB" id="1669814at2759"/>
<dbReference type="EMBL" id="ML742039">
    <property type="protein sequence ID" value="KAE8153447.1"/>
    <property type="molecule type" value="Genomic_DNA"/>
</dbReference>
<sequence>MSYHIAILDADVPQAAAYQSRGFYSSQFRTLLQAAAGRLSSKDREISIFTSSYDLTGGSYPPLESLRTTKREPVYCKEHSSPNPLAWPIDGILITGGAPGAYETDKYPWIKTLQSFIETVYREYPYVKFFGSCFGHQILAQALLSESAPQCPAYEVGICPRGFEVGVVPITLSPEFVSSFPSLMEKIPGPQKQLRLQMIHGDWVIPANEPATPHAQLPPGWVNVGWTEMCPFQGFYQPSRVLTYQGHFEFDRFVNHELCLAFSKRLGFPKDLLDQYLVAIERGVEGDDSKVAAEAVVMFFCGLS</sequence>
<accession>A0A5N6U479</accession>
<dbReference type="SUPFAM" id="SSF52317">
    <property type="entry name" value="Class I glutamine amidotransferase-like"/>
    <property type="match status" value="1"/>
</dbReference>
<dbReference type="InterPro" id="IPR044992">
    <property type="entry name" value="ChyE-like"/>
</dbReference>
<reference evidence="1 2" key="1">
    <citation type="submission" date="2019-04" db="EMBL/GenBank/DDBJ databases">
        <title>Friends and foes A comparative genomics study of 23 Aspergillus species from section Flavi.</title>
        <authorList>
            <consortium name="DOE Joint Genome Institute"/>
            <person name="Kjaerbolling I."/>
            <person name="Vesth T."/>
            <person name="Frisvad J.C."/>
            <person name="Nybo J.L."/>
            <person name="Theobald S."/>
            <person name="Kildgaard S."/>
            <person name="Isbrandt T."/>
            <person name="Kuo A."/>
            <person name="Sato A."/>
            <person name="Lyhne E.K."/>
            <person name="Kogle M.E."/>
            <person name="Wiebenga A."/>
            <person name="Kun R.S."/>
            <person name="Lubbers R.J."/>
            <person name="Makela M.R."/>
            <person name="Barry K."/>
            <person name="Chovatia M."/>
            <person name="Clum A."/>
            <person name="Daum C."/>
            <person name="Haridas S."/>
            <person name="He G."/>
            <person name="LaButti K."/>
            <person name="Lipzen A."/>
            <person name="Mondo S."/>
            <person name="Riley R."/>
            <person name="Salamov A."/>
            <person name="Simmons B.A."/>
            <person name="Magnuson J.K."/>
            <person name="Henrissat B."/>
            <person name="Mortensen U.H."/>
            <person name="Larsen T.O."/>
            <person name="Devries R.P."/>
            <person name="Grigoriev I.V."/>
            <person name="Machida M."/>
            <person name="Baker S.E."/>
            <person name="Andersen M.R."/>
        </authorList>
    </citation>
    <scope>NUCLEOTIDE SEQUENCE [LARGE SCALE GENOMIC DNA]</scope>
    <source>
        <strain evidence="1 2">IBT 18842</strain>
    </source>
</reference>
<dbReference type="Gene3D" id="3.40.50.880">
    <property type="match status" value="1"/>
</dbReference>
<dbReference type="GO" id="GO:0016740">
    <property type="term" value="F:transferase activity"/>
    <property type="evidence" value="ECO:0007669"/>
    <property type="project" value="UniProtKB-KW"/>
</dbReference>
<dbReference type="PANTHER" id="PTHR42695:SF6">
    <property type="entry name" value="GLUTAMINE AMIDOTRANSFERASE DOMAIN-CONTAINING PROTEIN"/>
    <property type="match status" value="1"/>
</dbReference>
<proteinExistence type="predicted"/>
<dbReference type="AlphaFoldDB" id="A0A5N6U479"/>
<dbReference type="GO" id="GO:0005634">
    <property type="term" value="C:nucleus"/>
    <property type="evidence" value="ECO:0007669"/>
    <property type="project" value="TreeGrafter"/>
</dbReference>
<keyword evidence="2" id="KW-1185">Reference proteome</keyword>
<keyword evidence="1" id="KW-0808">Transferase</keyword>
<dbReference type="InterPro" id="IPR029062">
    <property type="entry name" value="Class_I_gatase-like"/>
</dbReference>
<dbReference type="CDD" id="cd01741">
    <property type="entry name" value="GATase1_1"/>
    <property type="match status" value="1"/>
</dbReference>
<evidence type="ECO:0000313" key="2">
    <source>
        <dbReference type="Proteomes" id="UP000325780"/>
    </source>
</evidence>
<keyword evidence="1" id="KW-0315">Glutamine amidotransferase</keyword>
<evidence type="ECO:0000313" key="1">
    <source>
        <dbReference type="EMBL" id="KAE8153447.1"/>
    </source>
</evidence>
<name>A0A5N6U479_ASPAV</name>
<organism evidence="1 2">
    <name type="scientific">Aspergillus avenaceus</name>
    <dbReference type="NCBI Taxonomy" id="36643"/>
    <lineage>
        <taxon>Eukaryota</taxon>
        <taxon>Fungi</taxon>
        <taxon>Dikarya</taxon>
        <taxon>Ascomycota</taxon>
        <taxon>Pezizomycotina</taxon>
        <taxon>Eurotiomycetes</taxon>
        <taxon>Eurotiomycetidae</taxon>
        <taxon>Eurotiales</taxon>
        <taxon>Aspergillaceae</taxon>
        <taxon>Aspergillus</taxon>
        <taxon>Aspergillus subgen. Circumdati</taxon>
    </lineage>
</organism>
<gene>
    <name evidence="1" type="ORF">BDV25DRAFT_149513</name>
</gene>
<dbReference type="PANTHER" id="PTHR42695">
    <property type="entry name" value="GLUTAMINE AMIDOTRANSFERASE YLR126C-RELATED"/>
    <property type="match status" value="1"/>
</dbReference>
<protein>
    <submittedName>
        <fullName evidence="1">Class I glutamine amidotransferase-like protein</fullName>
    </submittedName>
</protein>